<dbReference type="AlphaFoldDB" id="A0A2H5Y5D3"/>
<dbReference type="Proteomes" id="UP000236642">
    <property type="component" value="Unassembled WGS sequence"/>
</dbReference>
<accession>A0A2H5Y5D3</accession>
<organism evidence="2 3">
    <name type="scientific">Candidatus Thermoflexus japonica</name>
    <dbReference type="NCBI Taxonomy" id="2035417"/>
    <lineage>
        <taxon>Bacteria</taxon>
        <taxon>Bacillati</taxon>
        <taxon>Chloroflexota</taxon>
        <taxon>Thermoflexia</taxon>
        <taxon>Thermoflexales</taxon>
        <taxon>Thermoflexaceae</taxon>
        <taxon>Thermoflexus</taxon>
    </lineage>
</organism>
<dbReference type="NCBIfam" id="NF033573">
    <property type="entry name" value="transpos_IS200"/>
    <property type="match status" value="1"/>
</dbReference>
<evidence type="ECO:0000313" key="2">
    <source>
        <dbReference type="EMBL" id="GBD08656.1"/>
    </source>
</evidence>
<feature type="domain" description="Transposase IS200-like" evidence="1">
    <location>
        <begin position="5"/>
        <end position="119"/>
    </location>
</feature>
<sequence length="157" mass="17774">MRRDTVAVYIHLVWATWDRLPLITPPIERSLHRIIASEAQKMGCTLLALNSVPDHLHILVRMPATMSVAELVKRLKGVSSCFVNETLKPPQFFRWQGYYGAFSVSRWDVEQIMAYIRRQKEHHAAGDLIPELESVFEEVEIDQPPAGAQEAGDHGGS</sequence>
<dbReference type="GO" id="GO:0003677">
    <property type="term" value="F:DNA binding"/>
    <property type="evidence" value="ECO:0007669"/>
    <property type="project" value="InterPro"/>
</dbReference>
<dbReference type="PANTHER" id="PTHR33360:SF2">
    <property type="entry name" value="TRANSPOSASE FOR INSERTION SEQUENCE ELEMENT IS200"/>
    <property type="match status" value="1"/>
</dbReference>
<name>A0A2H5Y5D3_9CHLR</name>
<dbReference type="GO" id="GO:0004803">
    <property type="term" value="F:transposase activity"/>
    <property type="evidence" value="ECO:0007669"/>
    <property type="project" value="InterPro"/>
</dbReference>
<gene>
    <name evidence="2" type="ORF">HRbin22_00897</name>
</gene>
<dbReference type="SMART" id="SM01321">
    <property type="entry name" value="Y1_Tnp"/>
    <property type="match status" value="1"/>
</dbReference>
<dbReference type="GO" id="GO:0006313">
    <property type="term" value="P:DNA transposition"/>
    <property type="evidence" value="ECO:0007669"/>
    <property type="project" value="InterPro"/>
</dbReference>
<dbReference type="Pfam" id="PF01797">
    <property type="entry name" value="Y1_Tnp"/>
    <property type="match status" value="1"/>
</dbReference>
<comment type="caution">
    <text evidence="2">The sequence shown here is derived from an EMBL/GenBank/DDBJ whole genome shotgun (WGS) entry which is preliminary data.</text>
</comment>
<dbReference type="SUPFAM" id="SSF143422">
    <property type="entry name" value="Transposase IS200-like"/>
    <property type="match status" value="1"/>
</dbReference>
<evidence type="ECO:0000313" key="3">
    <source>
        <dbReference type="Proteomes" id="UP000236642"/>
    </source>
</evidence>
<evidence type="ECO:0000259" key="1">
    <source>
        <dbReference type="SMART" id="SM01321"/>
    </source>
</evidence>
<dbReference type="InterPro" id="IPR002686">
    <property type="entry name" value="Transposase_17"/>
</dbReference>
<dbReference type="Gene3D" id="3.30.70.1290">
    <property type="entry name" value="Transposase IS200-like"/>
    <property type="match status" value="1"/>
</dbReference>
<reference evidence="3" key="1">
    <citation type="submission" date="2017-09" db="EMBL/GenBank/DDBJ databases">
        <title>Metaegenomics of thermophilic ammonia-oxidizing enrichment culture.</title>
        <authorList>
            <person name="Kato S."/>
            <person name="Suzuki K."/>
        </authorList>
    </citation>
    <scope>NUCLEOTIDE SEQUENCE [LARGE SCALE GENOMIC DNA]</scope>
</reference>
<dbReference type="InterPro" id="IPR036515">
    <property type="entry name" value="Transposase_17_sf"/>
</dbReference>
<protein>
    <recommendedName>
        <fullName evidence="1">Transposase IS200-like domain-containing protein</fullName>
    </recommendedName>
</protein>
<proteinExistence type="predicted"/>
<dbReference type="EMBL" id="BEHY01000014">
    <property type="protein sequence ID" value="GBD08656.1"/>
    <property type="molecule type" value="Genomic_DNA"/>
</dbReference>
<dbReference type="PANTHER" id="PTHR33360">
    <property type="entry name" value="TRANSPOSASE FOR INSERTION SEQUENCE ELEMENT IS200"/>
    <property type="match status" value="1"/>
</dbReference>